<organism evidence="1 2">
    <name type="scientific">Schistosoma mattheei</name>
    <dbReference type="NCBI Taxonomy" id="31246"/>
    <lineage>
        <taxon>Eukaryota</taxon>
        <taxon>Metazoa</taxon>
        <taxon>Spiralia</taxon>
        <taxon>Lophotrochozoa</taxon>
        <taxon>Platyhelminthes</taxon>
        <taxon>Trematoda</taxon>
        <taxon>Digenea</taxon>
        <taxon>Strigeidida</taxon>
        <taxon>Schistosomatoidea</taxon>
        <taxon>Schistosomatidae</taxon>
        <taxon>Schistosoma</taxon>
    </lineage>
</organism>
<dbReference type="Proteomes" id="UP000269396">
    <property type="component" value="Unassembled WGS sequence"/>
</dbReference>
<reference evidence="1 2" key="1">
    <citation type="submission" date="2018-11" db="EMBL/GenBank/DDBJ databases">
        <authorList>
            <consortium name="Pathogen Informatics"/>
        </authorList>
    </citation>
    <scope>NUCLEOTIDE SEQUENCE [LARGE SCALE GENOMIC DNA]</scope>
    <source>
        <strain>Denwood</strain>
        <strain evidence="2">Zambia</strain>
    </source>
</reference>
<sequence>MKLNLKRQWETAQTALQRFNTDLLRDIDKLNEFEIALNNNMTTKALVDRYNKLERPVKNKEGKSITEIQEQRNRWVEYFEELLNRSALSNLPEIEAAQTDIPIAVTPPTIKEIRITITQINSGKAAEPDNIPAEALNSDIQVTSNMLHTLFRKIRQEEQVPSDRLERRIPHQDIKERRSERM</sequence>
<dbReference type="EMBL" id="UZAL01000705">
    <property type="protein sequence ID" value="VDO72636.1"/>
    <property type="molecule type" value="Genomic_DNA"/>
</dbReference>
<evidence type="ECO:0000313" key="2">
    <source>
        <dbReference type="Proteomes" id="UP000269396"/>
    </source>
</evidence>
<protein>
    <submittedName>
        <fullName evidence="1">Uncharacterized protein</fullName>
    </submittedName>
</protein>
<keyword evidence="2" id="KW-1185">Reference proteome</keyword>
<dbReference type="AlphaFoldDB" id="A0A183NF50"/>
<gene>
    <name evidence="1" type="ORF">SMTD_LOCUS736</name>
</gene>
<evidence type="ECO:0000313" key="1">
    <source>
        <dbReference type="EMBL" id="VDO72636.1"/>
    </source>
</evidence>
<proteinExistence type="predicted"/>
<accession>A0A183NF50</accession>
<name>A0A183NF50_9TREM</name>